<dbReference type="KEGG" id="dev:DhcVS_969"/>
<dbReference type="Proteomes" id="UP000002506">
    <property type="component" value="Chromosome"/>
</dbReference>
<dbReference type="InterPro" id="IPR009000">
    <property type="entry name" value="Transl_B-barrel_sf"/>
</dbReference>
<dbReference type="EMBL" id="CP001827">
    <property type="protein sequence ID" value="ACZ62087.1"/>
    <property type="molecule type" value="Genomic_DNA"/>
</dbReference>
<dbReference type="GO" id="GO:0003746">
    <property type="term" value="F:translation elongation factor activity"/>
    <property type="evidence" value="ECO:0007669"/>
    <property type="project" value="UniProtKB-KW"/>
</dbReference>
<dbReference type="AlphaFoldDB" id="D2BID7"/>
<dbReference type="InterPro" id="IPR004161">
    <property type="entry name" value="EFTu-like_2"/>
</dbReference>
<sequence length="98" mass="10885">MQFYTESERAETDKEMPELLVGTVSDYFAHPGVAGIDLIDQLKVGDTIRIEGHTTDFEQEVDSIQINHANLTEAKAGDSVGIRVCDRVRPGDMVYKVT</sequence>
<keyword evidence="2" id="KW-0251">Elongation factor</keyword>
<protein>
    <submittedName>
        <fullName evidence="2">Translation elongation factor-like protein</fullName>
    </submittedName>
</protein>
<evidence type="ECO:0000313" key="2">
    <source>
        <dbReference type="EMBL" id="ACZ62087.1"/>
    </source>
</evidence>
<dbReference type="Pfam" id="PF03144">
    <property type="entry name" value="GTP_EFTU_D2"/>
    <property type="match status" value="1"/>
</dbReference>
<name>D2BID7_DEHMV</name>
<dbReference type="eggNOG" id="COG0826">
    <property type="taxonomic scope" value="Bacteria"/>
</dbReference>
<evidence type="ECO:0000313" key="3">
    <source>
        <dbReference type="Proteomes" id="UP000002506"/>
    </source>
</evidence>
<accession>D2BID7</accession>
<dbReference type="Gene3D" id="2.40.30.10">
    <property type="entry name" value="Translation factors"/>
    <property type="match status" value="1"/>
</dbReference>
<dbReference type="HOGENOM" id="CLU_182107_0_0_0"/>
<feature type="domain" description="Translation elongation factor EFTu-like" evidence="1">
    <location>
        <begin position="41"/>
        <end position="85"/>
    </location>
</feature>
<dbReference type="GO" id="GO:0005525">
    <property type="term" value="F:GTP binding"/>
    <property type="evidence" value="ECO:0007669"/>
    <property type="project" value="InterPro"/>
</dbReference>
<evidence type="ECO:0000259" key="1">
    <source>
        <dbReference type="Pfam" id="PF03144"/>
    </source>
</evidence>
<dbReference type="SUPFAM" id="SSF50447">
    <property type="entry name" value="Translation proteins"/>
    <property type="match status" value="1"/>
</dbReference>
<keyword evidence="2" id="KW-0648">Protein biosynthesis</keyword>
<proteinExistence type="predicted"/>
<organism evidence="2 3">
    <name type="scientific">Dehalococcoides mccartyi (strain VS)</name>
    <dbReference type="NCBI Taxonomy" id="311424"/>
    <lineage>
        <taxon>Bacteria</taxon>
        <taxon>Bacillati</taxon>
        <taxon>Chloroflexota</taxon>
        <taxon>Dehalococcoidia</taxon>
        <taxon>Dehalococcoidales</taxon>
        <taxon>Dehalococcoidaceae</taxon>
        <taxon>Dehalococcoides</taxon>
    </lineage>
</organism>
<gene>
    <name evidence="2" type="ordered locus">DhcVS_969</name>
</gene>
<reference evidence="2 3" key="1">
    <citation type="journal article" date="2009" name="PLoS Genet.">
        <title>Localized plasticity in the streamlined genomes of vinyl chloride respiring Dehalococcoides.</title>
        <authorList>
            <person name="McMurdie P.J."/>
            <person name="Behrens S.F."/>
            <person name="Muller J.A."/>
            <person name="Goke J."/>
            <person name="Ritalahti K.M."/>
            <person name="Wagner R."/>
            <person name="Goltsman E."/>
            <person name="Lapidus A."/>
            <person name="Holmes S."/>
            <person name="Loffler F.E."/>
            <person name="Spormann A.M."/>
        </authorList>
    </citation>
    <scope>NUCLEOTIDE SEQUENCE [LARGE SCALE GENOMIC DNA]</scope>
    <source>
        <strain evidence="2 3">VS</strain>
    </source>
</reference>